<organism evidence="1 2">
    <name type="scientific">Xenopus laevis</name>
    <name type="common">African clawed frog</name>
    <dbReference type="NCBI Taxonomy" id="8355"/>
    <lineage>
        <taxon>Eukaryota</taxon>
        <taxon>Metazoa</taxon>
        <taxon>Chordata</taxon>
        <taxon>Craniata</taxon>
        <taxon>Vertebrata</taxon>
        <taxon>Euteleostomi</taxon>
        <taxon>Amphibia</taxon>
        <taxon>Batrachia</taxon>
        <taxon>Anura</taxon>
        <taxon>Pipoidea</taxon>
        <taxon>Pipidae</taxon>
        <taxon>Xenopodinae</taxon>
        <taxon>Xenopus</taxon>
        <taxon>Xenopus</taxon>
    </lineage>
</organism>
<name>A0A974CM17_XENLA</name>
<proteinExistence type="predicted"/>
<evidence type="ECO:0000313" key="1">
    <source>
        <dbReference type="EMBL" id="OCT75908.1"/>
    </source>
</evidence>
<dbReference type="AlphaFoldDB" id="A0A974CM17"/>
<accession>A0A974CM17</accession>
<protein>
    <submittedName>
        <fullName evidence="1">Uncharacterized protein</fullName>
    </submittedName>
</protein>
<sequence length="66" mass="7900">MRCKNRNTYACVLWIYLMNASSDNNTATHIFLSMFSFHAFFHQLHMKIRRVKKILSIHIQKSNTKL</sequence>
<reference evidence="2" key="1">
    <citation type="journal article" date="2016" name="Nature">
        <title>Genome evolution in the allotetraploid frog Xenopus laevis.</title>
        <authorList>
            <person name="Session A.M."/>
            <person name="Uno Y."/>
            <person name="Kwon T."/>
            <person name="Chapman J.A."/>
            <person name="Toyoda A."/>
            <person name="Takahashi S."/>
            <person name="Fukui A."/>
            <person name="Hikosaka A."/>
            <person name="Suzuki A."/>
            <person name="Kondo M."/>
            <person name="van Heeringen S.J."/>
            <person name="Quigley I."/>
            <person name="Heinz S."/>
            <person name="Ogino H."/>
            <person name="Ochi H."/>
            <person name="Hellsten U."/>
            <person name="Lyons J.B."/>
            <person name="Simakov O."/>
            <person name="Putnam N."/>
            <person name="Stites J."/>
            <person name="Kuroki Y."/>
            <person name="Tanaka T."/>
            <person name="Michiue T."/>
            <person name="Watanabe M."/>
            <person name="Bogdanovic O."/>
            <person name="Lister R."/>
            <person name="Georgiou G."/>
            <person name="Paranjpe S.S."/>
            <person name="van Kruijsbergen I."/>
            <person name="Shu S."/>
            <person name="Carlson J."/>
            <person name="Kinoshita T."/>
            <person name="Ohta Y."/>
            <person name="Mawaribuchi S."/>
            <person name="Jenkins J."/>
            <person name="Grimwood J."/>
            <person name="Schmutz J."/>
            <person name="Mitros T."/>
            <person name="Mozaffari S.V."/>
            <person name="Suzuki Y."/>
            <person name="Haramoto Y."/>
            <person name="Yamamoto T.S."/>
            <person name="Takagi C."/>
            <person name="Heald R."/>
            <person name="Miller K."/>
            <person name="Haudenschild C."/>
            <person name="Kitzman J."/>
            <person name="Nakayama T."/>
            <person name="Izutsu Y."/>
            <person name="Robert J."/>
            <person name="Fortriede J."/>
            <person name="Burns K."/>
            <person name="Lotay V."/>
            <person name="Karimi K."/>
            <person name="Yasuoka Y."/>
            <person name="Dichmann D.S."/>
            <person name="Flajnik M.F."/>
            <person name="Houston D.W."/>
            <person name="Shendure J."/>
            <person name="DuPasquier L."/>
            <person name="Vize P.D."/>
            <person name="Zorn A.M."/>
            <person name="Ito M."/>
            <person name="Marcotte E.M."/>
            <person name="Wallingford J.B."/>
            <person name="Ito Y."/>
            <person name="Asashima M."/>
            <person name="Ueno N."/>
            <person name="Matsuda Y."/>
            <person name="Veenstra G.J."/>
            <person name="Fujiyama A."/>
            <person name="Harland R.M."/>
            <person name="Taira M."/>
            <person name="Rokhsar D.S."/>
        </authorList>
    </citation>
    <scope>NUCLEOTIDE SEQUENCE [LARGE SCALE GENOMIC DNA]</scope>
    <source>
        <strain evidence="2">J</strain>
    </source>
</reference>
<gene>
    <name evidence="1" type="ORF">XELAEV_18031094mg</name>
</gene>
<dbReference type="Proteomes" id="UP000694892">
    <property type="component" value="Chromosome 6L"/>
</dbReference>
<evidence type="ECO:0000313" key="2">
    <source>
        <dbReference type="Proteomes" id="UP000694892"/>
    </source>
</evidence>
<dbReference type="EMBL" id="CM004476">
    <property type="protein sequence ID" value="OCT75908.1"/>
    <property type="molecule type" value="Genomic_DNA"/>
</dbReference>